<organism evidence="1 2">
    <name type="scientific">Apodospora peruviana</name>
    <dbReference type="NCBI Taxonomy" id="516989"/>
    <lineage>
        <taxon>Eukaryota</taxon>
        <taxon>Fungi</taxon>
        <taxon>Dikarya</taxon>
        <taxon>Ascomycota</taxon>
        <taxon>Pezizomycotina</taxon>
        <taxon>Sordariomycetes</taxon>
        <taxon>Sordariomycetidae</taxon>
        <taxon>Sordariales</taxon>
        <taxon>Lasiosphaeriaceae</taxon>
        <taxon>Apodospora</taxon>
    </lineage>
</organism>
<keyword evidence="2" id="KW-1185">Reference proteome</keyword>
<reference evidence="1" key="1">
    <citation type="journal article" date="2023" name="Mol. Phylogenet. Evol.">
        <title>Genome-scale phylogeny and comparative genomics of the fungal order Sordariales.</title>
        <authorList>
            <person name="Hensen N."/>
            <person name="Bonometti L."/>
            <person name="Westerberg I."/>
            <person name="Brannstrom I.O."/>
            <person name="Guillou S."/>
            <person name="Cros-Aarteil S."/>
            <person name="Calhoun S."/>
            <person name="Haridas S."/>
            <person name="Kuo A."/>
            <person name="Mondo S."/>
            <person name="Pangilinan J."/>
            <person name="Riley R."/>
            <person name="LaButti K."/>
            <person name="Andreopoulos B."/>
            <person name="Lipzen A."/>
            <person name="Chen C."/>
            <person name="Yan M."/>
            <person name="Daum C."/>
            <person name="Ng V."/>
            <person name="Clum A."/>
            <person name="Steindorff A."/>
            <person name="Ohm R.A."/>
            <person name="Martin F."/>
            <person name="Silar P."/>
            <person name="Natvig D.O."/>
            <person name="Lalanne C."/>
            <person name="Gautier V."/>
            <person name="Ament-Velasquez S.L."/>
            <person name="Kruys A."/>
            <person name="Hutchinson M.I."/>
            <person name="Powell A.J."/>
            <person name="Barry K."/>
            <person name="Miller A.N."/>
            <person name="Grigoriev I.V."/>
            <person name="Debuchy R."/>
            <person name="Gladieux P."/>
            <person name="Hiltunen Thoren M."/>
            <person name="Johannesson H."/>
        </authorList>
    </citation>
    <scope>NUCLEOTIDE SEQUENCE</scope>
    <source>
        <strain evidence="1">CBS 118394</strain>
    </source>
</reference>
<sequence>MNLDSYVRLNPYSDGEKTTLIANAPQTKGNNRMVVASVTLAARAVMMEAVVKRACIVEDEDEDGRSDTKKVSI</sequence>
<accession>A0AAE0M4F5</accession>
<gene>
    <name evidence="1" type="ORF">B0H66DRAFT_603424</name>
</gene>
<evidence type="ECO:0000313" key="2">
    <source>
        <dbReference type="Proteomes" id="UP001283341"/>
    </source>
</evidence>
<evidence type="ECO:0000313" key="1">
    <source>
        <dbReference type="EMBL" id="KAK3318857.1"/>
    </source>
</evidence>
<proteinExistence type="predicted"/>
<name>A0AAE0M4F5_9PEZI</name>
<reference evidence="1" key="2">
    <citation type="submission" date="2023-06" db="EMBL/GenBank/DDBJ databases">
        <authorList>
            <consortium name="Lawrence Berkeley National Laboratory"/>
            <person name="Haridas S."/>
            <person name="Hensen N."/>
            <person name="Bonometti L."/>
            <person name="Westerberg I."/>
            <person name="Brannstrom I.O."/>
            <person name="Guillou S."/>
            <person name="Cros-Aarteil S."/>
            <person name="Calhoun S."/>
            <person name="Kuo A."/>
            <person name="Mondo S."/>
            <person name="Pangilinan J."/>
            <person name="Riley R."/>
            <person name="Labutti K."/>
            <person name="Andreopoulos B."/>
            <person name="Lipzen A."/>
            <person name="Chen C."/>
            <person name="Yanf M."/>
            <person name="Daum C."/>
            <person name="Ng V."/>
            <person name="Clum A."/>
            <person name="Steindorff A."/>
            <person name="Ohm R."/>
            <person name="Martin F."/>
            <person name="Silar P."/>
            <person name="Natvig D."/>
            <person name="Lalanne C."/>
            <person name="Gautier V."/>
            <person name="Ament-Velasquez S.L."/>
            <person name="Kruys A."/>
            <person name="Hutchinson M.I."/>
            <person name="Powell A.J."/>
            <person name="Barry K."/>
            <person name="Miller A.N."/>
            <person name="Grigoriev I.V."/>
            <person name="Debuchy R."/>
            <person name="Gladieux P."/>
            <person name="Thoren M.H."/>
            <person name="Johannesson H."/>
        </authorList>
    </citation>
    <scope>NUCLEOTIDE SEQUENCE</scope>
    <source>
        <strain evidence="1">CBS 118394</strain>
    </source>
</reference>
<protein>
    <submittedName>
        <fullName evidence="1">Uncharacterized protein</fullName>
    </submittedName>
</protein>
<comment type="caution">
    <text evidence="1">The sequence shown here is derived from an EMBL/GenBank/DDBJ whole genome shotgun (WGS) entry which is preliminary data.</text>
</comment>
<dbReference type="Proteomes" id="UP001283341">
    <property type="component" value="Unassembled WGS sequence"/>
</dbReference>
<dbReference type="AlphaFoldDB" id="A0AAE0M4F5"/>
<dbReference type="EMBL" id="JAUEDM010000004">
    <property type="protein sequence ID" value="KAK3318857.1"/>
    <property type="molecule type" value="Genomic_DNA"/>
</dbReference>